<dbReference type="EMBL" id="FOQH01000010">
    <property type="protein sequence ID" value="SFI84599.1"/>
    <property type="molecule type" value="Genomic_DNA"/>
</dbReference>
<keyword evidence="3" id="KW-1185">Reference proteome</keyword>
<dbReference type="STRING" id="1114924.SAMN05216258_11048"/>
<dbReference type="AlphaFoldDB" id="A0A1I3LIK6"/>
<accession>A0A1I3LIK6</accession>
<evidence type="ECO:0000313" key="2">
    <source>
        <dbReference type="EMBL" id="SFI84599.1"/>
    </source>
</evidence>
<gene>
    <name evidence="2" type="ORF">SAMN05216258_11048</name>
</gene>
<keyword evidence="1" id="KW-0732">Signal</keyword>
<proteinExistence type="predicted"/>
<feature type="signal peptide" evidence="1">
    <location>
        <begin position="1"/>
        <end position="39"/>
    </location>
</feature>
<reference evidence="2 3" key="1">
    <citation type="submission" date="2016-10" db="EMBL/GenBank/DDBJ databases">
        <authorList>
            <person name="de Groot N.N."/>
        </authorList>
    </citation>
    <scope>NUCLEOTIDE SEQUENCE [LARGE SCALE GENOMIC DNA]</scope>
    <source>
        <strain evidence="2 3">CGMCC 1.11030</strain>
    </source>
</reference>
<organism evidence="2 3">
    <name type="scientific">Albimonas pacifica</name>
    <dbReference type="NCBI Taxonomy" id="1114924"/>
    <lineage>
        <taxon>Bacteria</taxon>
        <taxon>Pseudomonadati</taxon>
        <taxon>Pseudomonadota</taxon>
        <taxon>Alphaproteobacteria</taxon>
        <taxon>Rhodobacterales</taxon>
        <taxon>Paracoccaceae</taxon>
        <taxon>Albimonas</taxon>
    </lineage>
</organism>
<dbReference type="Proteomes" id="UP000199377">
    <property type="component" value="Unassembled WGS sequence"/>
</dbReference>
<evidence type="ECO:0008006" key="4">
    <source>
        <dbReference type="Google" id="ProtNLM"/>
    </source>
</evidence>
<protein>
    <recommendedName>
        <fullName evidence="4">TIGR02301 family protein</fullName>
    </recommendedName>
</protein>
<evidence type="ECO:0000256" key="1">
    <source>
        <dbReference type="SAM" id="SignalP"/>
    </source>
</evidence>
<dbReference type="InterPro" id="IPR006311">
    <property type="entry name" value="TAT_signal"/>
</dbReference>
<dbReference type="RefSeq" id="WP_092863135.1">
    <property type="nucleotide sequence ID" value="NZ_FOQH01000010.1"/>
</dbReference>
<feature type="chain" id="PRO_5011739137" description="TIGR02301 family protein" evidence="1">
    <location>
        <begin position="40"/>
        <end position="128"/>
    </location>
</feature>
<dbReference type="PROSITE" id="PS51318">
    <property type="entry name" value="TAT"/>
    <property type="match status" value="1"/>
</dbReference>
<evidence type="ECO:0000313" key="3">
    <source>
        <dbReference type="Proteomes" id="UP000199377"/>
    </source>
</evidence>
<sequence>MAAAEDTARRPKPKGPTRRTFALGAAALPAVAMAPSAVAAAAPSEIEALFREIEEINEVVEAAPHHMGDDWFYARAYEVAGRVDRMLEIRPQTLREFVMQAVSTLDDDPSCPNTSAFFGQVRNILGRA</sequence>
<name>A0A1I3LIK6_9RHOB</name>